<dbReference type="EMBL" id="ONZG01000017">
    <property type="protein sequence ID" value="SPJ31171.1"/>
    <property type="molecule type" value="Genomic_DNA"/>
</dbReference>
<reference evidence="2" key="1">
    <citation type="submission" date="2018-03" db="EMBL/GenBank/DDBJ databases">
        <authorList>
            <person name="Rodrigo-Torres L."/>
            <person name="Arahal R. D."/>
            <person name="Lucena T."/>
        </authorList>
    </citation>
    <scope>NUCLEOTIDE SEQUENCE [LARGE SCALE GENOMIC DNA]</scope>
    <source>
        <strain evidence="2">CECT 7615</strain>
    </source>
</reference>
<protein>
    <submittedName>
        <fullName evidence="1">Uncharacterized protein</fullName>
    </submittedName>
</protein>
<gene>
    <name evidence="1" type="ORF">TRM7615_04712</name>
</gene>
<proteinExistence type="predicted"/>
<organism evidence="1 2">
    <name type="scientific">Falsiruegeria mediterranea M17</name>
    <dbReference type="NCBI Taxonomy" id="1200281"/>
    <lineage>
        <taxon>Bacteria</taxon>
        <taxon>Pseudomonadati</taxon>
        <taxon>Pseudomonadota</taxon>
        <taxon>Alphaproteobacteria</taxon>
        <taxon>Rhodobacterales</taxon>
        <taxon>Roseobacteraceae</taxon>
        <taxon>Falsiruegeria</taxon>
    </lineage>
</organism>
<accession>A0A2R8CFH7</accession>
<dbReference type="Proteomes" id="UP000244898">
    <property type="component" value="Unassembled WGS sequence"/>
</dbReference>
<evidence type="ECO:0000313" key="2">
    <source>
        <dbReference type="Proteomes" id="UP000244898"/>
    </source>
</evidence>
<keyword evidence="2" id="KW-1185">Reference proteome</keyword>
<name>A0A2R8CFH7_9RHOB</name>
<evidence type="ECO:0000313" key="1">
    <source>
        <dbReference type="EMBL" id="SPJ31171.1"/>
    </source>
</evidence>
<sequence length="81" mass="9029">MSNEPFATITDGLIKAKIWKTSGPKGNFYSVDITRSFRDPSGQWKKAHSFSGAELLRVSNLAQRAYNMILEFKAQSGDDSD</sequence>
<dbReference type="AlphaFoldDB" id="A0A2R8CFH7"/>